<dbReference type="SUPFAM" id="SSF48403">
    <property type="entry name" value="Ankyrin repeat"/>
    <property type="match status" value="1"/>
</dbReference>
<dbReference type="InterPro" id="IPR036770">
    <property type="entry name" value="Ankyrin_rpt-contain_sf"/>
</dbReference>
<dbReference type="Gene3D" id="1.25.40.20">
    <property type="entry name" value="Ankyrin repeat-containing domain"/>
    <property type="match status" value="1"/>
</dbReference>
<dbReference type="PROSITE" id="PS50088">
    <property type="entry name" value="ANK_REPEAT"/>
    <property type="match status" value="1"/>
</dbReference>
<comment type="caution">
    <text evidence="6">The sequence shown here is derived from an EMBL/GenBank/DDBJ whole genome shotgun (WGS) entry which is preliminary data.</text>
</comment>
<evidence type="ECO:0000256" key="1">
    <source>
        <dbReference type="ARBA" id="ARBA00022737"/>
    </source>
</evidence>
<dbReference type="PANTHER" id="PTHR14491:SF2">
    <property type="entry name" value="ANKYRIN REPEAT DOMAIN-CONTAINING PROTEIN SOWAHA"/>
    <property type="match status" value="1"/>
</dbReference>
<dbReference type="InterPro" id="IPR002110">
    <property type="entry name" value="Ankyrin_rpt"/>
</dbReference>
<dbReference type="Proteomes" id="UP001239994">
    <property type="component" value="Unassembled WGS sequence"/>
</dbReference>
<dbReference type="PANTHER" id="PTHR14491">
    <property type="entry name" value="SOSONDOWAH, ISOFORM G"/>
    <property type="match status" value="1"/>
</dbReference>
<dbReference type="AlphaFoldDB" id="A0AAD8YPW0"/>
<proteinExistence type="inferred from homology"/>
<feature type="region of interest" description="Disordered" evidence="5">
    <location>
        <begin position="80"/>
        <end position="101"/>
    </location>
</feature>
<keyword evidence="1" id="KW-0677">Repeat</keyword>
<dbReference type="EMBL" id="JAROKS010000664">
    <property type="protein sequence ID" value="KAK1784049.1"/>
    <property type="molecule type" value="Genomic_DNA"/>
</dbReference>
<evidence type="ECO:0000256" key="5">
    <source>
        <dbReference type="SAM" id="MobiDB-lite"/>
    </source>
</evidence>
<keyword evidence="2 4" id="KW-0040">ANK repeat</keyword>
<comment type="similarity">
    <text evidence="3">Belongs to the SOWAH family.</text>
</comment>
<protein>
    <submittedName>
        <fullName evidence="6">Uncharacterized protein</fullName>
    </submittedName>
</protein>
<evidence type="ECO:0000313" key="6">
    <source>
        <dbReference type="EMBL" id="KAK1784049.1"/>
    </source>
</evidence>
<evidence type="ECO:0000256" key="4">
    <source>
        <dbReference type="PROSITE-ProRule" id="PRU00023"/>
    </source>
</evidence>
<name>A0AAD8YPW0_9TELE</name>
<accession>A0AAD8YPW0</accession>
<feature type="repeat" description="ANK" evidence="4">
    <location>
        <begin position="24"/>
        <end position="57"/>
    </location>
</feature>
<organism evidence="6 7">
    <name type="scientific">Electrophorus voltai</name>
    <dbReference type="NCBI Taxonomy" id="2609070"/>
    <lineage>
        <taxon>Eukaryota</taxon>
        <taxon>Metazoa</taxon>
        <taxon>Chordata</taxon>
        <taxon>Craniata</taxon>
        <taxon>Vertebrata</taxon>
        <taxon>Euteleostomi</taxon>
        <taxon>Actinopterygii</taxon>
        <taxon>Neopterygii</taxon>
        <taxon>Teleostei</taxon>
        <taxon>Ostariophysi</taxon>
        <taxon>Gymnotiformes</taxon>
        <taxon>Gymnotoidei</taxon>
        <taxon>Gymnotidae</taxon>
        <taxon>Electrophorus</taxon>
    </lineage>
</organism>
<evidence type="ECO:0000256" key="2">
    <source>
        <dbReference type="ARBA" id="ARBA00023043"/>
    </source>
</evidence>
<reference evidence="6" key="1">
    <citation type="submission" date="2023-03" db="EMBL/GenBank/DDBJ databases">
        <title>Electrophorus voltai genome.</title>
        <authorList>
            <person name="Bian C."/>
        </authorList>
    </citation>
    <scope>NUCLEOTIDE SEQUENCE</scope>
    <source>
        <strain evidence="6">CB-2022</strain>
        <tissue evidence="6">Muscle</tissue>
    </source>
</reference>
<evidence type="ECO:0000256" key="3">
    <source>
        <dbReference type="ARBA" id="ARBA00038122"/>
    </source>
</evidence>
<dbReference type="Pfam" id="PF13857">
    <property type="entry name" value="Ank_5"/>
    <property type="match status" value="1"/>
</dbReference>
<gene>
    <name evidence="6" type="ORF">P4O66_004349</name>
</gene>
<dbReference type="PROSITE" id="PS50297">
    <property type="entry name" value="ANK_REP_REGION"/>
    <property type="match status" value="1"/>
</dbReference>
<keyword evidence="7" id="KW-1185">Reference proteome</keyword>
<evidence type="ECO:0000313" key="7">
    <source>
        <dbReference type="Proteomes" id="UP001239994"/>
    </source>
</evidence>
<sequence length="133" mass="15024">MVRKIFLLSRQGGPGVDVNTKSYDGYTPLHIAAIHCHESVLSVLVCDHGANCNIRDNRGKKPYHYLHKDASTKVREMLGPLHAGDYKPSGHKQHFSDPPNGFSTLNKLFQSKHRNTLRCKPRFHSALKQLDQP</sequence>